<evidence type="ECO:0000259" key="4">
    <source>
        <dbReference type="Pfam" id="PF12682"/>
    </source>
</evidence>
<evidence type="ECO:0000256" key="1">
    <source>
        <dbReference type="ARBA" id="ARBA00022630"/>
    </source>
</evidence>
<dbReference type="Pfam" id="PF12682">
    <property type="entry name" value="Flavodoxin_4"/>
    <property type="match status" value="1"/>
</dbReference>
<dbReference type="RefSeq" id="WP_342454099.1">
    <property type="nucleotide sequence ID" value="NZ_JAGGJP010000001.1"/>
</dbReference>
<proteinExistence type="predicted"/>
<dbReference type="Proteomes" id="UP001596056">
    <property type="component" value="Unassembled WGS sequence"/>
</dbReference>
<protein>
    <submittedName>
        <fullName evidence="5">Flavodoxin</fullName>
    </submittedName>
</protein>
<keyword evidence="6" id="KW-1185">Reference proteome</keyword>
<feature type="domain" description="Flavodoxin-like" evidence="4">
    <location>
        <begin position="39"/>
        <end position="173"/>
    </location>
</feature>
<dbReference type="EMBL" id="JBHSNA010000001">
    <property type="protein sequence ID" value="MFC5565039.1"/>
    <property type="molecule type" value="Genomic_DNA"/>
</dbReference>
<sequence>MRQRPPRRAEGGSGRRGVRRRSPGRPGPRRNGRAAAGLLSRSGNTWVLAGALARRYDADLFELRPRDPWPEDYEQMVTWAHEWRDSDGDVPLAETLSGIDSYRTVFLGFPIWGNELPAVARSFLRSHDLSGKTVVPFITYGSSGPGNSMETVRALAPNARVLDPFVLQCDQERSTLDSLEGWLGSVGEPL</sequence>
<dbReference type="SUPFAM" id="SSF52218">
    <property type="entry name" value="Flavoproteins"/>
    <property type="match status" value="1"/>
</dbReference>
<feature type="compositionally biased region" description="Basic residues" evidence="3">
    <location>
        <begin position="16"/>
        <end position="32"/>
    </location>
</feature>
<gene>
    <name evidence="5" type="ORF">ACFPOC_01215</name>
</gene>
<dbReference type="Gene3D" id="3.40.50.360">
    <property type="match status" value="1"/>
</dbReference>
<dbReference type="InterPro" id="IPR008254">
    <property type="entry name" value="Flavodoxin/NO_synth"/>
</dbReference>
<evidence type="ECO:0000313" key="6">
    <source>
        <dbReference type="Proteomes" id="UP001596056"/>
    </source>
</evidence>
<comment type="caution">
    <text evidence="5">The sequence shown here is derived from an EMBL/GenBank/DDBJ whole genome shotgun (WGS) entry which is preliminary data.</text>
</comment>
<dbReference type="PANTHER" id="PTHR39201:SF1">
    <property type="entry name" value="FLAVODOXIN-LIKE DOMAIN-CONTAINING PROTEIN"/>
    <property type="match status" value="1"/>
</dbReference>
<dbReference type="InterPro" id="IPR029039">
    <property type="entry name" value="Flavoprotein-like_sf"/>
</dbReference>
<feature type="region of interest" description="Disordered" evidence="3">
    <location>
        <begin position="1"/>
        <end position="35"/>
    </location>
</feature>
<evidence type="ECO:0000256" key="3">
    <source>
        <dbReference type="SAM" id="MobiDB-lite"/>
    </source>
</evidence>
<dbReference type="PANTHER" id="PTHR39201">
    <property type="entry name" value="EXPORTED PROTEIN-RELATED"/>
    <property type="match status" value="1"/>
</dbReference>
<evidence type="ECO:0000256" key="2">
    <source>
        <dbReference type="ARBA" id="ARBA00022643"/>
    </source>
</evidence>
<accession>A0ABW0S818</accession>
<name>A0ABW0S818_9RHOB</name>
<keyword evidence="1" id="KW-0285">Flavoprotein</keyword>
<reference evidence="6" key="1">
    <citation type="journal article" date="2019" name="Int. J. Syst. Evol. Microbiol.">
        <title>The Global Catalogue of Microorganisms (GCM) 10K type strain sequencing project: providing services to taxonomists for standard genome sequencing and annotation.</title>
        <authorList>
            <consortium name="The Broad Institute Genomics Platform"/>
            <consortium name="The Broad Institute Genome Sequencing Center for Infectious Disease"/>
            <person name="Wu L."/>
            <person name="Ma J."/>
        </authorList>
    </citation>
    <scope>NUCLEOTIDE SEQUENCE [LARGE SCALE GENOMIC DNA]</scope>
    <source>
        <strain evidence="6">KACC 11588</strain>
    </source>
</reference>
<organism evidence="5 6">
    <name type="scientific">Rubellimicrobium aerolatum</name>
    <dbReference type="NCBI Taxonomy" id="490979"/>
    <lineage>
        <taxon>Bacteria</taxon>
        <taxon>Pseudomonadati</taxon>
        <taxon>Pseudomonadota</taxon>
        <taxon>Alphaproteobacteria</taxon>
        <taxon>Rhodobacterales</taxon>
        <taxon>Roseobacteraceae</taxon>
        <taxon>Rubellimicrobium</taxon>
    </lineage>
</organism>
<evidence type="ECO:0000313" key="5">
    <source>
        <dbReference type="EMBL" id="MFC5565039.1"/>
    </source>
</evidence>
<keyword evidence="2" id="KW-0288">FMN</keyword>